<reference evidence="3 4" key="1">
    <citation type="journal article" date="2013" name="Genome Announc.">
        <title>Genome Sequence of Sporolactobacillus laevolacticus DSM442, an Efficient Polymer-Grade D-Lactate Producer from Agricultural Waste Cottonseed as a Nitrogen Source.</title>
        <authorList>
            <person name="Wang H."/>
            <person name="Wang L."/>
            <person name="Ju J."/>
            <person name="Yu B."/>
            <person name="Ma Y."/>
        </authorList>
    </citation>
    <scope>NUCLEOTIDE SEQUENCE [LARGE SCALE GENOMIC DNA]</scope>
    <source>
        <strain evidence="3 4">DSM 442</strain>
    </source>
</reference>
<keyword evidence="4" id="KW-1185">Reference proteome</keyword>
<evidence type="ECO:0000256" key="1">
    <source>
        <dbReference type="SAM" id="Phobius"/>
    </source>
</evidence>
<name>V6IVW4_9BACL</name>
<comment type="caution">
    <text evidence="3">The sequence shown here is derived from an EMBL/GenBank/DDBJ whole genome shotgun (WGS) entry which is preliminary data.</text>
</comment>
<feature type="chain" id="PRO_5039592453" evidence="2">
    <location>
        <begin position="21"/>
        <end position="213"/>
    </location>
</feature>
<keyword evidence="1" id="KW-1133">Transmembrane helix</keyword>
<dbReference type="EMBL" id="AWTC01000013">
    <property type="protein sequence ID" value="EST11290.1"/>
    <property type="molecule type" value="Genomic_DNA"/>
</dbReference>
<dbReference type="RefSeq" id="WP_023510846.1">
    <property type="nucleotide sequence ID" value="NZ_AWTC01000013.1"/>
</dbReference>
<feature type="transmembrane region" description="Helical" evidence="1">
    <location>
        <begin position="167"/>
        <end position="188"/>
    </location>
</feature>
<dbReference type="PATRIC" id="fig|1395513.3.peg.2645"/>
<sequence length="213" mass="23642">MFLKKCSIIVALIVFSDVLAPIANEAHAEAPTPNITNNNLTSSQTETQRIIELSKQNVTVKDNRFVLKDEQGLLNQVKFGIVSKEDYKGLLKALNKINTAAKKIPTLDLNTLKEQRSNNIQPQFFTDHKSGNHAEWHSTHVELWIAQDVVAMIMDIGVAAGGVLLCYYFPGLGVSLATAIGGIIIAYINHKVARHVYIDEKYSGSCLAFIWNY</sequence>
<proteinExistence type="predicted"/>
<accession>V6IVW4</accession>
<gene>
    <name evidence="3" type="ORF">P343_13035</name>
</gene>
<dbReference type="OrthoDB" id="2339780at2"/>
<organism evidence="3 4">
    <name type="scientific">Sporolactobacillus laevolacticus DSM 442</name>
    <dbReference type="NCBI Taxonomy" id="1395513"/>
    <lineage>
        <taxon>Bacteria</taxon>
        <taxon>Bacillati</taxon>
        <taxon>Bacillota</taxon>
        <taxon>Bacilli</taxon>
        <taxon>Bacillales</taxon>
        <taxon>Sporolactobacillaceae</taxon>
        <taxon>Sporolactobacillus</taxon>
    </lineage>
</organism>
<evidence type="ECO:0000313" key="3">
    <source>
        <dbReference type="EMBL" id="EST11290.1"/>
    </source>
</evidence>
<keyword evidence="1" id="KW-0472">Membrane</keyword>
<evidence type="ECO:0000313" key="4">
    <source>
        <dbReference type="Proteomes" id="UP000018296"/>
    </source>
</evidence>
<dbReference type="AlphaFoldDB" id="V6IVW4"/>
<keyword evidence="1" id="KW-0812">Transmembrane</keyword>
<feature type="signal peptide" evidence="2">
    <location>
        <begin position="1"/>
        <end position="20"/>
    </location>
</feature>
<keyword evidence="2" id="KW-0732">Signal</keyword>
<dbReference type="Proteomes" id="UP000018296">
    <property type="component" value="Unassembled WGS sequence"/>
</dbReference>
<evidence type="ECO:0000256" key="2">
    <source>
        <dbReference type="SAM" id="SignalP"/>
    </source>
</evidence>
<protein>
    <submittedName>
        <fullName evidence="3">Uncharacterized protein</fullName>
    </submittedName>
</protein>